<organism evidence="7 8">
    <name type="scientific">Durusdinium trenchii</name>
    <dbReference type="NCBI Taxonomy" id="1381693"/>
    <lineage>
        <taxon>Eukaryota</taxon>
        <taxon>Sar</taxon>
        <taxon>Alveolata</taxon>
        <taxon>Dinophyceae</taxon>
        <taxon>Suessiales</taxon>
        <taxon>Symbiodiniaceae</taxon>
        <taxon>Durusdinium</taxon>
    </lineage>
</organism>
<keyword evidence="8" id="KW-1185">Reference proteome</keyword>
<gene>
    <name evidence="7" type="ORF">SCF082_LOCUS12573</name>
</gene>
<sequence>IDLANEVDENTSKAPPAKGHGRFRPGFVPRRMCSYVESTGYCQKGDACTFAHSPAELANGDGESSGPETSNVYAKEAEVEEDTPGQVASDSSSIGPRNFDKDFRPSKLCRIWIQHPSQCSDSCTFAHGA</sequence>
<feature type="region of interest" description="Disordered" evidence="5">
    <location>
        <begin position="1"/>
        <end position="23"/>
    </location>
</feature>
<keyword evidence="1 4" id="KW-0479">Metal-binding</keyword>
<evidence type="ECO:0000313" key="7">
    <source>
        <dbReference type="EMBL" id="CAK9015015.1"/>
    </source>
</evidence>
<evidence type="ECO:0000256" key="1">
    <source>
        <dbReference type="ARBA" id="ARBA00022723"/>
    </source>
</evidence>
<protein>
    <recommendedName>
        <fullName evidence="6">C3H1-type domain-containing protein</fullName>
    </recommendedName>
</protein>
<name>A0ABP0JKP6_9DINO</name>
<feature type="domain" description="C3H1-type" evidence="6">
    <location>
        <begin position="27"/>
        <end position="55"/>
    </location>
</feature>
<dbReference type="InterPro" id="IPR000571">
    <property type="entry name" value="Znf_CCCH"/>
</dbReference>
<dbReference type="Gene3D" id="4.10.1000.10">
    <property type="entry name" value="Zinc finger, CCCH-type"/>
    <property type="match status" value="1"/>
</dbReference>
<feature type="region of interest" description="Disordered" evidence="5">
    <location>
        <begin position="53"/>
        <end position="99"/>
    </location>
</feature>
<feature type="non-terminal residue" evidence="7">
    <location>
        <position position="1"/>
    </location>
</feature>
<feature type="zinc finger region" description="C3H1-type" evidence="4">
    <location>
        <begin position="27"/>
        <end position="55"/>
    </location>
</feature>
<dbReference type="Proteomes" id="UP001642464">
    <property type="component" value="Unassembled WGS sequence"/>
</dbReference>
<evidence type="ECO:0000256" key="3">
    <source>
        <dbReference type="ARBA" id="ARBA00022833"/>
    </source>
</evidence>
<evidence type="ECO:0000256" key="5">
    <source>
        <dbReference type="SAM" id="MobiDB-lite"/>
    </source>
</evidence>
<evidence type="ECO:0000259" key="6">
    <source>
        <dbReference type="PROSITE" id="PS50103"/>
    </source>
</evidence>
<proteinExistence type="predicted"/>
<keyword evidence="2 4" id="KW-0863">Zinc-finger</keyword>
<reference evidence="7 8" key="1">
    <citation type="submission" date="2024-02" db="EMBL/GenBank/DDBJ databases">
        <authorList>
            <person name="Chen Y."/>
            <person name="Shah S."/>
            <person name="Dougan E. K."/>
            <person name="Thang M."/>
            <person name="Chan C."/>
        </authorList>
    </citation>
    <scope>NUCLEOTIDE SEQUENCE [LARGE SCALE GENOMIC DNA]</scope>
</reference>
<dbReference type="SUPFAM" id="SSF90229">
    <property type="entry name" value="CCCH zinc finger"/>
    <property type="match status" value="1"/>
</dbReference>
<dbReference type="SMART" id="SM00356">
    <property type="entry name" value="ZnF_C3H1"/>
    <property type="match status" value="2"/>
</dbReference>
<dbReference type="PROSITE" id="PS50103">
    <property type="entry name" value="ZF_C3H1"/>
    <property type="match status" value="1"/>
</dbReference>
<evidence type="ECO:0000313" key="8">
    <source>
        <dbReference type="Proteomes" id="UP001642464"/>
    </source>
</evidence>
<accession>A0ABP0JKP6</accession>
<comment type="caution">
    <text evidence="7">The sequence shown here is derived from an EMBL/GenBank/DDBJ whole genome shotgun (WGS) entry which is preliminary data.</text>
</comment>
<keyword evidence="3 4" id="KW-0862">Zinc</keyword>
<dbReference type="InterPro" id="IPR036855">
    <property type="entry name" value="Znf_CCCH_sf"/>
</dbReference>
<dbReference type="Pfam" id="PF00642">
    <property type="entry name" value="zf-CCCH"/>
    <property type="match status" value="1"/>
</dbReference>
<evidence type="ECO:0000256" key="2">
    <source>
        <dbReference type="ARBA" id="ARBA00022771"/>
    </source>
</evidence>
<feature type="compositionally biased region" description="Polar residues" evidence="5">
    <location>
        <begin position="86"/>
        <end position="95"/>
    </location>
</feature>
<dbReference type="EMBL" id="CAXAMM010007680">
    <property type="protein sequence ID" value="CAK9015015.1"/>
    <property type="molecule type" value="Genomic_DNA"/>
</dbReference>
<evidence type="ECO:0000256" key="4">
    <source>
        <dbReference type="PROSITE-ProRule" id="PRU00723"/>
    </source>
</evidence>